<accession>A0A103ZAA3</accession>
<evidence type="ECO:0000313" key="2">
    <source>
        <dbReference type="Proteomes" id="UP000069001"/>
    </source>
</evidence>
<organism evidence="1 2">
    <name type="scientific">Burkholderia cepacia</name>
    <name type="common">Pseudomonas cepacia</name>
    <dbReference type="NCBI Taxonomy" id="292"/>
    <lineage>
        <taxon>Bacteria</taxon>
        <taxon>Pseudomonadati</taxon>
        <taxon>Pseudomonadota</taxon>
        <taxon>Betaproteobacteria</taxon>
        <taxon>Burkholderiales</taxon>
        <taxon>Burkholderiaceae</taxon>
        <taxon>Burkholderia</taxon>
        <taxon>Burkholderia cepacia complex</taxon>
    </lineage>
</organism>
<name>A0A103ZAA3_BURCE</name>
<sequence length="101" mass="10786">MGTPITDAAASADIPEVCTVAALGQAISRFGARIAVLCKFVDAVLPQLTAVQCRQITPQFRLGIEEAMASFDDLAVGEEYLSTFLEQTNVLLKVLETKGAR</sequence>
<evidence type="ECO:0000313" key="1">
    <source>
        <dbReference type="EMBL" id="KVK75922.1"/>
    </source>
</evidence>
<comment type="caution">
    <text evidence="1">The sequence shown here is derived from an EMBL/GenBank/DDBJ whole genome shotgun (WGS) entry which is preliminary data.</text>
</comment>
<reference evidence="1 2" key="1">
    <citation type="submission" date="2015-11" db="EMBL/GenBank/DDBJ databases">
        <title>Expanding the genomic diversity of Burkholderia species for the development of highly accurate diagnostics.</title>
        <authorList>
            <person name="Sahl J."/>
            <person name="Keim P."/>
            <person name="Wagner D."/>
        </authorList>
    </citation>
    <scope>NUCLEOTIDE SEQUENCE [LARGE SCALE GENOMIC DNA]</scope>
    <source>
        <strain evidence="1 2">MSMB1302</strain>
    </source>
</reference>
<gene>
    <name evidence="1" type="ORF">WS90_25060</name>
</gene>
<dbReference type="EMBL" id="LOYH01000089">
    <property type="protein sequence ID" value="KVK75922.1"/>
    <property type="molecule type" value="Genomic_DNA"/>
</dbReference>
<dbReference type="Proteomes" id="UP000069001">
    <property type="component" value="Unassembled WGS sequence"/>
</dbReference>
<dbReference type="RefSeq" id="WP_059731776.1">
    <property type="nucleotide sequence ID" value="NZ_LOYH01000089.1"/>
</dbReference>
<dbReference type="AlphaFoldDB" id="A0A103ZAA3"/>
<proteinExistence type="predicted"/>
<protein>
    <submittedName>
        <fullName evidence="1">Uncharacterized protein</fullName>
    </submittedName>
</protein>